<dbReference type="GO" id="GO:0005737">
    <property type="term" value="C:cytoplasm"/>
    <property type="evidence" value="ECO:0007669"/>
    <property type="project" value="UniProtKB-SubCell"/>
</dbReference>
<accession>A0A432X9M4</accession>
<evidence type="ECO:0000313" key="17">
    <source>
        <dbReference type="Proteomes" id="UP000286976"/>
    </source>
</evidence>
<comment type="catalytic activity">
    <reaction evidence="5 15">
        <text>L-phenylalanyl-tRNA(Phe) + an N-terminal L-alpha-aminoacyl-[protein] = an N-terminal L-phenylalanyl-L-alpha-aminoacyl-[protein] + tRNA(Phe)</text>
        <dbReference type="Rhea" id="RHEA:43632"/>
        <dbReference type="Rhea" id="RHEA-COMP:9668"/>
        <dbReference type="Rhea" id="RHEA-COMP:9699"/>
        <dbReference type="Rhea" id="RHEA-COMP:10636"/>
        <dbReference type="Rhea" id="RHEA-COMP:10637"/>
        <dbReference type="ChEBI" id="CHEBI:78442"/>
        <dbReference type="ChEBI" id="CHEBI:78531"/>
        <dbReference type="ChEBI" id="CHEBI:78597"/>
        <dbReference type="ChEBI" id="CHEBI:83561"/>
        <dbReference type="EC" id="2.3.2.6"/>
    </reaction>
</comment>
<dbReference type="EC" id="2.3.2.6" evidence="10 15"/>
<evidence type="ECO:0000256" key="11">
    <source>
        <dbReference type="ARBA" id="ARBA00074372"/>
    </source>
</evidence>
<sequence length="234" mass="26427">MIPYFNAERFYFPPLETALHEPDGLLVAGGDLSPTRLLQAYQQGIFPWYSEGDPILWWSPYTRAAFWPEQIHTSRSLRKFLRKNLYSYTINYAFSDVIKSCAEVHSAVTGTWITPDMMQAYQALHQQGHAHSIEVWSQGALVGGLYGVLVGQVFCGESMFHRADHASKCALLALKSHFQPHGLQLIDCQVPNPHLMRLGAVVLPRHEYLHALAKYGHKNVSQQALAPQKVQLDT</sequence>
<evidence type="ECO:0000256" key="9">
    <source>
        <dbReference type="ARBA" id="ARBA00061535"/>
    </source>
</evidence>
<evidence type="ECO:0000256" key="8">
    <source>
        <dbReference type="ARBA" id="ARBA00054043"/>
    </source>
</evidence>
<comment type="catalytic activity">
    <reaction evidence="7 15">
        <text>N-terminal L-lysyl-[protein] + L-leucyl-tRNA(Leu) = N-terminal L-leucyl-L-lysyl-[protein] + tRNA(Leu) + H(+)</text>
        <dbReference type="Rhea" id="RHEA:12340"/>
        <dbReference type="Rhea" id="RHEA-COMP:9613"/>
        <dbReference type="Rhea" id="RHEA-COMP:9622"/>
        <dbReference type="Rhea" id="RHEA-COMP:12670"/>
        <dbReference type="Rhea" id="RHEA-COMP:12671"/>
        <dbReference type="ChEBI" id="CHEBI:15378"/>
        <dbReference type="ChEBI" id="CHEBI:65249"/>
        <dbReference type="ChEBI" id="CHEBI:78442"/>
        <dbReference type="ChEBI" id="CHEBI:78494"/>
        <dbReference type="ChEBI" id="CHEBI:133043"/>
        <dbReference type="EC" id="2.3.2.6"/>
    </reaction>
</comment>
<dbReference type="InterPro" id="IPR042203">
    <property type="entry name" value="Leu/Phe-tRNA_Trfase_C"/>
</dbReference>
<evidence type="ECO:0000256" key="7">
    <source>
        <dbReference type="ARBA" id="ARBA00051538"/>
    </source>
</evidence>
<dbReference type="FunFam" id="3.30.70.3550:FF:000001">
    <property type="entry name" value="Leucyl/phenylalanyl-tRNA--protein transferase"/>
    <property type="match status" value="1"/>
</dbReference>
<dbReference type="OrthoDB" id="9790282at2"/>
<dbReference type="EMBL" id="PIPQ01000001">
    <property type="protein sequence ID" value="RUO44087.1"/>
    <property type="molecule type" value="Genomic_DNA"/>
</dbReference>
<evidence type="ECO:0000256" key="14">
    <source>
        <dbReference type="ARBA" id="ARBA00083640"/>
    </source>
</evidence>
<name>A0A432X9M4_9GAMM</name>
<dbReference type="InterPro" id="IPR042221">
    <property type="entry name" value="Leu/Phe-tRNA_Trfase_N"/>
</dbReference>
<comment type="similarity">
    <text evidence="9 15">Belongs to the L/F-transferase family.</text>
</comment>
<keyword evidence="4 15" id="KW-0012">Acyltransferase</keyword>
<dbReference type="GO" id="GO:0030163">
    <property type="term" value="P:protein catabolic process"/>
    <property type="evidence" value="ECO:0007669"/>
    <property type="project" value="UniProtKB-UniRule"/>
</dbReference>
<evidence type="ECO:0000256" key="15">
    <source>
        <dbReference type="HAMAP-Rule" id="MF_00688"/>
    </source>
</evidence>
<comment type="caution">
    <text evidence="16">The sequence shown here is derived from an EMBL/GenBank/DDBJ whole genome shotgun (WGS) entry which is preliminary data.</text>
</comment>
<comment type="catalytic activity">
    <reaction evidence="6 15">
        <text>N-terminal L-arginyl-[protein] + L-leucyl-tRNA(Leu) = N-terminal L-leucyl-L-arginyl-[protein] + tRNA(Leu) + H(+)</text>
        <dbReference type="Rhea" id="RHEA:50416"/>
        <dbReference type="Rhea" id="RHEA-COMP:9613"/>
        <dbReference type="Rhea" id="RHEA-COMP:9622"/>
        <dbReference type="Rhea" id="RHEA-COMP:12672"/>
        <dbReference type="Rhea" id="RHEA-COMP:12673"/>
        <dbReference type="ChEBI" id="CHEBI:15378"/>
        <dbReference type="ChEBI" id="CHEBI:64719"/>
        <dbReference type="ChEBI" id="CHEBI:78442"/>
        <dbReference type="ChEBI" id="CHEBI:78494"/>
        <dbReference type="ChEBI" id="CHEBI:133044"/>
        <dbReference type="EC" id="2.3.2.6"/>
    </reaction>
</comment>
<dbReference type="Gene3D" id="3.40.630.70">
    <property type="entry name" value="Leucyl/phenylalanyl-tRNA-protein transferase, C-terminal domain"/>
    <property type="match status" value="1"/>
</dbReference>
<evidence type="ECO:0000256" key="12">
    <source>
        <dbReference type="ARBA" id="ARBA00077136"/>
    </source>
</evidence>
<dbReference type="AlphaFoldDB" id="A0A432X9M4"/>
<evidence type="ECO:0000256" key="2">
    <source>
        <dbReference type="ARBA" id="ARBA00022490"/>
    </source>
</evidence>
<organism evidence="16 17">
    <name type="scientific">Aliidiomarina taiwanensis</name>
    <dbReference type="NCBI Taxonomy" id="946228"/>
    <lineage>
        <taxon>Bacteria</taxon>
        <taxon>Pseudomonadati</taxon>
        <taxon>Pseudomonadota</taxon>
        <taxon>Gammaproteobacteria</taxon>
        <taxon>Alteromonadales</taxon>
        <taxon>Idiomarinaceae</taxon>
        <taxon>Aliidiomarina</taxon>
    </lineage>
</organism>
<dbReference type="InterPro" id="IPR016181">
    <property type="entry name" value="Acyl_CoA_acyltransferase"/>
</dbReference>
<evidence type="ECO:0000256" key="10">
    <source>
        <dbReference type="ARBA" id="ARBA00066767"/>
    </source>
</evidence>
<evidence type="ECO:0000256" key="1">
    <source>
        <dbReference type="ARBA" id="ARBA00004496"/>
    </source>
</evidence>
<evidence type="ECO:0000256" key="6">
    <source>
        <dbReference type="ARBA" id="ARBA00050652"/>
    </source>
</evidence>
<dbReference type="NCBIfam" id="TIGR00667">
    <property type="entry name" value="aat"/>
    <property type="match status" value="1"/>
</dbReference>
<evidence type="ECO:0000256" key="3">
    <source>
        <dbReference type="ARBA" id="ARBA00022679"/>
    </source>
</evidence>
<dbReference type="RefSeq" id="WP_126756484.1">
    <property type="nucleotide sequence ID" value="NZ_PIPQ01000001.1"/>
</dbReference>
<dbReference type="Pfam" id="PF03588">
    <property type="entry name" value="Leu_Phe_trans"/>
    <property type="match status" value="1"/>
</dbReference>
<dbReference type="HAMAP" id="MF_00688">
    <property type="entry name" value="Leu_Phe_trans"/>
    <property type="match status" value="1"/>
</dbReference>
<keyword evidence="17" id="KW-1185">Reference proteome</keyword>
<proteinExistence type="inferred from homology"/>
<comment type="subcellular location">
    <subcellularLocation>
        <location evidence="1 15">Cytoplasm</location>
    </subcellularLocation>
</comment>
<evidence type="ECO:0000313" key="16">
    <source>
        <dbReference type="EMBL" id="RUO44087.1"/>
    </source>
</evidence>
<dbReference type="PANTHER" id="PTHR30098">
    <property type="entry name" value="LEUCYL/PHENYLALANYL-TRNA--PROTEIN TRANSFERASE"/>
    <property type="match status" value="1"/>
</dbReference>
<dbReference type="Gene3D" id="3.30.70.3550">
    <property type="entry name" value="Leucyl/phenylalanyl-tRNA-protein transferase, N-terminal domain"/>
    <property type="match status" value="1"/>
</dbReference>
<comment type="function">
    <text evidence="8 15">Functions in the N-end rule pathway of protein degradation where it conjugates Leu, Phe and, less efficiently, Met from aminoacyl-tRNAs to the N-termini of proteins containing an N-terminal arginine or lysine.</text>
</comment>
<evidence type="ECO:0000256" key="4">
    <source>
        <dbReference type="ARBA" id="ARBA00023315"/>
    </source>
</evidence>
<keyword evidence="3 15" id="KW-0808">Transferase</keyword>
<dbReference type="InterPro" id="IPR004616">
    <property type="entry name" value="Leu/Phe-tRNA_Trfase"/>
</dbReference>
<evidence type="ECO:0000256" key="5">
    <source>
        <dbReference type="ARBA" id="ARBA00050607"/>
    </source>
</evidence>
<dbReference type="FunFam" id="3.40.630.70:FF:000001">
    <property type="entry name" value="Leucyl/phenylalanyl-tRNA--protein transferase"/>
    <property type="match status" value="1"/>
</dbReference>
<dbReference type="Proteomes" id="UP000286976">
    <property type="component" value="Unassembled WGS sequence"/>
</dbReference>
<dbReference type="PANTHER" id="PTHR30098:SF2">
    <property type="entry name" value="LEUCYL_PHENYLALANYL-TRNA--PROTEIN TRANSFERASE"/>
    <property type="match status" value="1"/>
</dbReference>
<dbReference type="SUPFAM" id="SSF55729">
    <property type="entry name" value="Acyl-CoA N-acyltransferases (Nat)"/>
    <property type="match status" value="1"/>
</dbReference>
<reference evidence="16 17" key="1">
    <citation type="journal article" date="2011" name="Front. Microbiol.">
        <title>Genomic signatures of strain selection and enhancement in Bacillus atrophaeus var. globigii, a historical biowarfare simulant.</title>
        <authorList>
            <person name="Gibbons H.S."/>
            <person name="Broomall S.M."/>
            <person name="McNew L.A."/>
            <person name="Daligault H."/>
            <person name="Chapman C."/>
            <person name="Bruce D."/>
            <person name="Karavis M."/>
            <person name="Krepps M."/>
            <person name="McGregor P.A."/>
            <person name="Hong C."/>
            <person name="Park K.H."/>
            <person name="Akmal A."/>
            <person name="Feldman A."/>
            <person name="Lin J.S."/>
            <person name="Chang W.E."/>
            <person name="Higgs B.W."/>
            <person name="Demirev P."/>
            <person name="Lindquist J."/>
            <person name="Liem A."/>
            <person name="Fochler E."/>
            <person name="Read T.D."/>
            <person name="Tapia R."/>
            <person name="Johnson S."/>
            <person name="Bishop-Lilly K.A."/>
            <person name="Detter C."/>
            <person name="Han C."/>
            <person name="Sozhamannan S."/>
            <person name="Rosenzweig C.N."/>
            <person name="Skowronski E.W."/>
        </authorList>
    </citation>
    <scope>NUCLEOTIDE SEQUENCE [LARGE SCALE GENOMIC DNA]</scope>
    <source>
        <strain evidence="16 17">AIT1</strain>
    </source>
</reference>
<evidence type="ECO:0000256" key="13">
    <source>
        <dbReference type="ARBA" id="ARBA00077165"/>
    </source>
</evidence>
<dbReference type="GO" id="GO:0008914">
    <property type="term" value="F:leucyl-tRNA--protein transferase activity"/>
    <property type="evidence" value="ECO:0007669"/>
    <property type="project" value="UniProtKB-UniRule"/>
</dbReference>
<gene>
    <name evidence="15" type="primary">aat</name>
    <name evidence="16" type="ORF">CWE15_02625</name>
</gene>
<protein>
    <recommendedName>
        <fullName evidence="11 15">Leucyl/phenylalanyl-tRNA--protein transferase</fullName>
        <ecNumber evidence="10 15">2.3.2.6</ecNumber>
    </recommendedName>
    <alternativeName>
        <fullName evidence="12 15">L/F-transferase</fullName>
    </alternativeName>
    <alternativeName>
        <fullName evidence="13 15">Leucyltransferase</fullName>
    </alternativeName>
    <alternativeName>
        <fullName evidence="14 15">Phenyalanyltransferase</fullName>
    </alternativeName>
</protein>
<keyword evidence="2 15" id="KW-0963">Cytoplasm</keyword>